<feature type="transmembrane region" description="Helical" evidence="1">
    <location>
        <begin position="20"/>
        <end position="42"/>
    </location>
</feature>
<keyword evidence="1" id="KW-1133">Transmembrane helix</keyword>
<feature type="transmembrane region" description="Helical" evidence="1">
    <location>
        <begin position="273"/>
        <end position="296"/>
    </location>
</feature>
<sequence>MTESLLLYMNLRSKQIVRVFAGIGPFRCLFLIGIAAILFYAFAKVTSLWVLPVCYLLMLWLYHNSRKDKEFLSLQVQGIKRLFTAEYLLLGLPFIISGIIAANYISLPVIILIAVVMPWIHPVRFHSIALPMPLLYRGDLLYRRMFRKQIPLYAVLLFLSFMGVLHDNINLCKVCLILWGAIQGTAYMVTPPKHELSVYNSFGMYQLILVKSGLSNIFITMFPFIVLILVLIHDTEAILFCLVLFSSTLLYQWNMGMARFSFETQTVMGIYWLLFPLPLFLVSIINPVVLILYLALNIGLTFSVKKKYKHIWN</sequence>
<reference evidence="2" key="1">
    <citation type="journal article" date="2021" name="PeerJ">
        <title>Extensive microbial diversity within the chicken gut microbiome revealed by metagenomics and culture.</title>
        <authorList>
            <person name="Gilroy R."/>
            <person name="Ravi A."/>
            <person name="Getino M."/>
            <person name="Pursley I."/>
            <person name="Horton D.L."/>
            <person name="Alikhan N.F."/>
            <person name="Baker D."/>
            <person name="Gharbi K."/>
            <person name="Hall N."/>
            <person name="Watson M."/>
            <person name="Adriaenssens E.M."/>
            <person name="Foster-Nyarko E."/>
            <person name="Jarju S."/>
            <person name="Secka A."/>
            <person name="Antonio M."/>
            <person name="Oren A."/>
            <person name="Chaudhuri R.R."/>
            <person name="La Ragione R."/>
            <person name="Hildebrand F."/>
            <person name="Pallen M.J."/>
        </authorList>
    </citation>
    <scope>NUCLEOTIDE SEQUENCE</scope>
    <source>
        <strain evidence="2">G4-2901</strain>
    </source>
</reference>
<evidence type="ECO:0000313" key="2">
    <source>
        <dbReference type="EMBL" id="MBU3839249.1"/>
    </source>
</evidence>
<feature type="transmembrane region" description="Helical" evidence="1">
    <location>
        <begin position="152"/>
        <end position="182"/>
    </location>
</feature>
<keyword evidence="1" id="KW-0472">Membrane</keyword>
<dbReference type="Proteomes" id="UP000783796">
    <property type="component" value="Unassembled WGS sequence"/>
</dbReference>
<reference evidence="2" key="2">
    <citation type="submission" date="2021-04" db="EMBL/GenBank/DDBJ databases">
        <authorList>
            <person name="Gilroy R."/>
        </authorList>
    </citation>
    <scope>NUCLEOTIDE SEQUENCE</scope>
    <source>
        <strain evidence="2">G4-2901</strain>
    </source>
</reference>
<dbReference type="AlphaFoldDB" id="A0A948WY34"/>
<gene>
    <name evidence="2" type="ORF">H9777_13275</name>
</gene>
<name>A0A948WY34_9BACT</name>
<feature type="transmembrane region" description="Helical" evidence="1">
    <location>
        <begin position="48"/>
        <end position="64"/>
    </location>
</feature>
<evidence type="ECO:0000256" key="1">
    <source>
        <dbReference type="SAM" id="Phobius"/>
    </source>
</evidence>
<feature type="transmembrane region" description="Helical" evidence="1">
    <location>
        <begin position="237"/>
        <end position="253"/>
    </location>
</feature>
<protein>
    <recommendedName>
        <fullName evidence="4">Transmembrane protein</fullName>
    </recommendedName>
</protein>
<feature type="transmembrane region" description="Helical" evidence="1">
    <location>
        <begin position="85"/>
        <end position="105"/>
    </location>
</feature>
<accession>A0A948WY34</accession>
<dbReference type="EMBL" id="JAHLFW010000110">
    <property type="protein sequence ID" value="MBU3839249.1"/>
    <property type="molecule type" value="Genomic_DNA"/>
</dbReference>
<feature type="transmembrane region" description="Helical" evidence="1">
    <location>
        <begin position="202"/>
        <end position="230"/>
    </location>
</feature>
<keyword evidence="1" id="KW-0812">Transmembrane</keyword>
<comment type="caution">
    <text evidence="2">The sequence shown here is derived from an EMBL/GenBank/DDBJ whole genome shotgun (WGS) entry which is preliminary data.</text>
</comment>
<feature type="transmembrane region" description="Helical" evidence="1">
    <location>
        <begin position="111"/>
        <end position="131"/>
    </location>
</feature>
<evidence type="ECO:0000313" key="3">
    <source>
        <dbReference type="Proteomes" id="UP000783796"/>
    </source>
</evidence>
<evidence type="ECO:0008006" key="4">
    <source>
        <dbReference type="Google" id="ProtNLM"/>
    </source>
</evidence>
<proteinExistence type="predicted"/>
<organism evidence="2 3">
    <name type="scientific">Candidatus Phocaeicola faecigallinarum</name>
    <dbReference type="NCBI Taxonomy" id="2838732"/>
    <lineage>
        <taxon>Bacteria</taxon>
        <taxon>Pseudomonadati</taxon>
        <taxon>Bacteroidota</taxon>
        <taxon>Bacteroidia</taxon>
        <taxon>Bacteroidales</taxon>
        <taxon>Bacteroidaceae</taxon>
        <taxon>Phocaeicola</taxon>
    </lineage>
</organism>